<proteinExistence type="predicted"/>
<gene>
    <name evidence="2" type="ORF">MRATA1EN1_LOCUS9311</name>
</gene>
<feature type="compositionally biased region" description="Basic and acidic residues" evidence="1">
    <location>
        <begin position="132"/>
        <end position="150"/>
    </location>
</feature>
<feature type="compositionally biased region" description="Low complexity" evidence="1">
    <location>
        <begin position="17"/>
        <end position="28"/>
    </location>
</feature>
<feature type="region of interest" description="Disordered" evidence="1">
    <location>
        <begin position="1"/>
        <end position="60"/>
    </location>
</feature>
<reference evidence="2" key="1">
    <citation type="submission" date="2023-04" db="EMBL/GenBank/DDBJ databases">
        <authorList>
            <consortium name="ELIXIR-Norway"/>
        </authorList>
    </citation>
    <scope>NUCLEOTIDE SEQUENCE [LARGE SCALE GENOMIC DNA]</scope>
</reference>
<organism evidence="2 3">
    <name type="scientific">Rangifer tarandus platyrhynchus</name>
    <name type="common">Svalbard reindeer</name>
    <dbReference type="NCBI Taxonomy" id="3082113"/>
    <lineage>
        <taxon>Eukaryota</taxon>
        <taxon>Metazoa</taxon>
        <taxon>Chordata</taxon>
        <taxon>Craniata</taxon>
        <taxon>Vertebrata</taxon>
        <taxon>Euteleostomi</taxon>
        <taxon>Mammalia</taxon>
        <taxon>Eutheria</taxon>
        <taxon>Laurasiatheria</taxon>
        <taxon>Artiodactyla</taxon>
        <taxon>Ruminantia</taxon>
        <taxon>Pecora</taxon>
        <taxon>Cervidae</taxon>
        <taxon>Odocoileinae</taxon>
        <taxon>Rangifer</taxon>
    </lineage>
</organism>
<keyword evidence="3" id="KW-1185">Reference proteome</keyword>
<name>A0ABN8YKU8_RANTA</name>
<dbReference type="Proteomes" id="UP001176941">
    <property type="component" value="Chromosome 2"/>
</dbReference>
<dbReference type="EMBL" id="OX459938">
    <property type="protein sequence ID" value="CAI9160349.1"/>
    <property type="molecule type" value="Genomic_DNA"/>
</dbReference>
<evidence type="ECO:0000313" key="2">
    <source>
        <dbReference type="EMBL" id="CAI9160349.1"/>
    </source>
</evidence>
<accession>A0ABN8YKU8</accession>
<feature type="region of interest" description="Disordered" evidence="1">
    <location>
        <begin position="87"/>
        <end position="150"/>
    </location>
</feature>
<protein>
    <submittedName>
        <fullName evidence="2">Uncharacterized protein</fullName>
    </submittedName>
</protein>
<evidence type="ECO:0000256" key="1">
    <source>
        <dbReference type="SAM" id="MobiDB-lite"/>
    </source>
</evidence>
<sequence length="150" mass="16008">MNGLPGAAGEYALLNCPHPHSGHASHPGPSRPPLGPAWDLAEAHPTDESGNSGAGPAHSPRRRLGFEVRAAVLAVSSFLSFRLLCSPQSLTGPSREPQTPKVSARQPLPSKLRPGRPAARRRAGDQGRGTTRKPEKSRVQVRQEPDNNEQ</sequence>
<evidence type="ECO:0000313" key="3">
    <source>
        <dbReference type="Proteomes" id="UP001176941"/>
    </source>
</evidence>
<feature type="compositionally biased region" description="Polar residues" evidence="1">
    <location>
        <begin position="87"/>
        <end position="101"/>
    </location>
</feature>